<accession>A0A4R1N5V3</accession>
<keyword evidence="1" id="KW-0805">Transcription regulation</keyword>
<evidence type="ECO:0000259" key="5">
    <source>
        <dbReference type="PROSITE" id="PS50977"/>
    </source>
</evidence>
<organism evidence="6 7">
    <name type="scientific">Sodalis ligni</name>
    <dbReference type="NCBI Taxonomy" id="2697027"/>
    <lineage>
        <taxon>Bacteria</taxon>
        <taxon>Pseudomonadati</taxon>
        <taxon>Pseudomonadota</taxon>
        <taxon>Gammaproteobacteria</taxon>
        <taxon>Enterobacterales</taxon>
        <taxon>Bruguierivoracaceae</taxon>
        <taxon>Sodalis</taxon>
    </lineage>
</organism>
<evidence type="ECO:0000256" key="1">
    <source>
        <dbReference type="ARBA" id="ARBA00023015"/>
    </source>
</evidence>
<dbReference type="PANTHER" id="PTHR47506">
    <property type="entry name" value="TRANSCRIPTIONAL REGULATORY PROTEIN"/>
    <property type="match status" value="1"/>
</dbReference>
<dbReference type="PRINTS" id="PR00455">
    <property type="entry name" value="HTHTETR"/>
</dbReference>
<evidence type="ECO:0000256" key="4">
    <source>
        <dbReference type="PROSITE-ProRule" id="PRU00335"/>
    </source>
</evidence>
<protein>
    <submittedName>
        <fullName evidence="6">TetR family transcriptional regulator</fullName>
    </submittedName>
</protein>
<gene>
    <name evidence="6" type="ORF">EZJ58_0608</name>
</gene>
<keyword evidence="3" id="KW-0804">Transcription</keyword>
<evidence type="ECO:0000313" key="7">
    <source>
        <dbReference type="Proteomes" id="UP000294555"/>
    </source>
</evidence>
<dbReference type="Pfam" id="PF16925">
    <property type="entry name" value="TetR_C_13"/>
    <property type="match status" value="1"/>
</dbReference>
<dbReference type="Pfam" id="PF00440">
    <property type="entry name" value="TetR_N"/>
    <property type="match status" value="1"/>
</dbReference>
<name>A0A4R1N5V3_9GAMM</name>
<keyword evidence="2 4" id="KW-0238">DNA-binding</keyword>
<dbReference type="InterPro" id="IPR036271">
    <property type="entry name" value="Tet_transcr_reg_TetR-rel_C_sf"/>
</dbReference>
<dbReference type="Proteomes" id="UP000294555">
    <property type="component" value="Unassembled WGS sequence"/>
</dbReference>
<dbReference type="PANTHER" id="PTHR47506:SF6">
    <property type="entry name" value="HTH-TYPE TRANSCRIPTIONAL REPRESSOR NEMR"/>
    <property type="match status" value="1"/>
</dbReference>
<dbReference type="RefSeq" id="WP_132921524.1">
    <property type="nucleotide sequence ID" value="NZ_CP075169.1"/>
</dbReference>
<evidence type="ECO:0000256" key="3">
    <source>
        <dbReference type="ARBA" id="ARBA00023163"/>
    </source>
</evidence>
<comment type="caution">
    <text evidence="6">The sequence shown here is derived from an EMBL/GenBank/DDBJ whole genome shotgun (WGS) entry which is preliminary data.</text>
</comment>
<feature type="domain" description="HTH tetR-type" evidence="5">
    <location>
        <begin position="4"/>
        <end position="64"/>
    </location>
</feature>
<dbReference type="SUPFAM" id="SSF48498">
    <property type="entry name" value="Tetracyclin repressor-like, C-terminal domain"/>
    <property type="match status" value="1"/>
</dbReference>
<dbReference type="AlphaFoldDB" id="A0A4R1N5V3"/>
<dbReference type="EMBL" id="SJOI01000001">
    <property type="protein sequence ID" value="TCL02585.1"/>
    <property type="molecule type" value="Genomic_DNA"/>
</dbReference>
<dbReference type="InterPro" id="IPR009057">
    <property type="entry name" value="Homeodomain-like_sf"/>
</dbReference>
<dbReference type="InterPro" id="IPR011075">
    <property type="entry name" value="TetR_C"/>
</dbReference>
<dbReference type="InterPro" id="IPR001647">
    <property type="entry name" value="HTH_TetR"/>
</dbReference>
<dbReference type="SUPFAM" id="SSF46689">
    <property type="entry name" value="Homeodomain-like"/>
    <property type="match status" value="1"/>
</dbReference>
<evidence type="ECO:0000313" key="6">
    <source>
        <dbReference type="EMBL" id="TCL02585.1"/>
    </source>
</evidence>
<dbReference type="OrthoDB" id="4541465at2"/>
<keyword evidence="7" id="KW-1185">Reference proteome</keyword>
<reference evidence="6 7" key="1">
    <citation type="submission" date="2019-02" db="EMBL/GenBank/DDBJ databases">
        <title>Investigation of anaerobic lignin degradation for improved lignocellulosic biofuels.</title>
        <authorList>
            <person name="Deangelis K."/>
        </authorList>
    </citation>
    <scope>NUCLEOTIDE SEQUENCE [LARGE SCALE GENOMIC DNA]</scope>
    <source>
        <strain evidence="6 7">159R</strain>
    </source>
</reference>
<evidence type="ECO:0000256" key="2">
    <source>
        <dbReference type="ARBA" id="ARBA00023125"/>
    </source>
</evidence>
<proteinExistence type="predicted"/>
<dbReference type="Gene3D" id="1.10.357.10">
    <property type="entry name" value="Tetracycline Repressor, domain 2"/>
    <property type="match status" value="1"/>
</dbReference>
<dbReference type="GO" id="GO:0003677">
    <property type="term" value="F:DNA binding"/>
    <property type="evidence" value="ECO:0007669"/>
    <property type="project" value="UniProtKB-UniRule"/>
</dbReference>
<feature type="DNA-binding region" description="H-T-H motif" evidence="4">
    <location>
        <begin position="27"/>
        <end position="46"/>
    </location>
</feature>
<sequence length="195" mass="21567">MAKPSVRDKIVDAALDRFHTLGFSACSVQDIVDTAGVPKGSFYNYFKAKELLALEVLSIYGKDCNRQILSDTALPPIDRLRGHFEFMAAHYAEFGYEKGCLIANLAAEMSDNTPLLRQAIGQSLEKWTAQVAATLHEGQLDGSIVPTLDAEKMARFLINSWEGAVVRMKIVRCRQPLEDFFAVAFPLLLTRPAAS</sequence>
<dbReference type="PROSITE" id="PS50977">
    <property type="entry name" value="HTH_TETR_2"/>
    <property type="match status" value="1"/>
</dbReference>